<dbReference type="EMBL" id="JBJQND010000001">
    <property type="protein sequence ID" value="KAL3889719.1"/>
    <property type="molecule type" value="Genomic_DNA"/>
</dbReference>
<name>A0ABD3XU28_SINWO</name>
<dbReference type="Pfam" id="PF00059">
    <property type="entry name" value="Lectin_C"/>
    <property type="match status" value="1"/>
</dbReference>
<organism evidence="2 3">
    <name type="scientific">Sinanodonta woodiana</name>
    <name type="common">Chinese pond mussel</name>
    <name type="synonym">Anodonta woodiana</name>
    <dbReference type="NCBI Taxonomy" id="1069815"/>
    <lineage>
        <taxon>Eukaryota</taxon>
        <taxon>Metazoa</taxon>
        <taxon>Spiralia</taxon>
        <taxon>Lophotrochozoa</taxon>
        <taxon>Mollusca</taxon>
        <taxon>Bivalvia</taxon>
        <taxon>Autobranchia</taxon>
        <taxon>Heteroconchia</taxon>
        <taxon>Palaeoheterodonta</taxon>
        <taxon>Unionida</taxon>
        <taxon>Unionoidea</taxon>
        <taxon>Unionidae</taxon>
        <taxon>Unioninae</taxon>
        <taxon>Sinanodonta</taxon>
    </lineage>
</organism>
<accession>A0ABD3XU28</accession>
<sequence length="98" mass="11392">MKSCESEKAKLLVVTTKDEITDLTKFWQIFSWAVYIGLSDQAKEGHWVRWNGESVNPFWGTGQPNNVTFEDCGCLYYNSIHDIGCHWLLTFLCHQINF</sequence>
<dbReference type="SUPFAM" id="SSF56436">
    <property type="entry name" value="C-type lectin-like"/>
    <property type="match status" value="1"/>
</dbReference>
<dbReference type="AlphaFoldDB" id="A0ABD3XU28"/>
<gene>
    <name evidence="2" type="ORF">ACJMK2_002048</name>
</gene>
<dbReference type="InterPro" id="IPR016187">
    <property type="entry name" value="CTDL_fold"/>
</dbReference>
<dbReference type="Gene3D" id="3.10.100.10">
    <property type="entry name" value="Mannose-Binding Protein A, subunit A"/>
    <property type="match status" value="1"/>
</dbReference>
<comment type="caution">
    <text evidence="2">The sequence shown here is derived from an EMBL/GenBank/DDBJ whole genome shotgun (WGS) entry which is preliminary data.</text>
</comment>
<dbReference type="InterPro" id="IPR001304">
    <property type="entry name" value="C-type_lectin-like"/>
</dbReference>
<feature type="domain" description="C-type lectin" evidence="1">
    <location>
        <begin position="1"/>
        <end position="94"/>
    </location>
</feature>
<evidence type="ECO:0000259" key="1">
    <source>
        <dbReference type="PROSITE" id="PS50041"/>
    </source>
</evidence>
<reference evidence="2 3" key="1">
    <citation type="submission" date="2024-11" db="EMBL/GenBank/DDBJ databases">
        <title>Chromosome-level genome assembly of the freshwater bivalve Anodonta woodiana.</title>
        <authorList>
            <person name="Chen X."/>
        </authorList>
    </citation>
    <scope>NUCLEOTIDE SEQUENCE [LARGE SCALE GENOMIC DNA]</scope>
    <source>
        <strain evidence="2">MN2024</strain>
        <tissue evidence="2">Gills</tissue>
    </source>
</reference>
<protein>
    <recommendedName>
        <fullName evidence="1">C-type lectin domain-containing protein</fullName>
    </recommendedName>
</protein>
<dbReference type="InterPro" id="IPR016186">
    <property type="entry name" value="C-type_lectin-like/link_sf"/>
</dbReference>
<dbReference type="PROSITE" id="PS50041">
    <property type="entry name" value="C_TYPE_LECTIN_2"/>
    <property type="match status" value="1"/>
</dbReference>
<evidence type="ECO:0000313" key="2">
    <source>
        <dbReference type="EMBL" id="KAL3889719.1"/>
    </source>
</evidence>
<proteinExistence type="predicted"/>
<dbReference type="Proteomes" id="UP001634394">
    <property type="component" value="Unassembled WGS sequence"/>
</dbReference>
<keyword evidence="3" id="KW-1185">Reference proteome</keyword>
<evidence type="ECO:0000313" key="3">
    <source>
        <dbReference type="Proteomes" id="UP001634394"/>
    </source>
</evidence>